<dbReference type="Proteomes" id="UP001642482">
    <property type="component" value="Unassembled WGS sequence"/>
</dbReference>
<dbReference type="SMART" id="SM00338">
    <property type="entry name" value="BRLZ"/>
    <property type="match status" value="1"/>
</dbReference>
<feature type="compositionally biased region" description="Basic residues" evidence="2">
    <location>
        <begin position="505"/>
        <end position="515"/>
    </location>
</feature>
<dbReference type="SUPFAM" id="SSF57959">
    <property type="entry name" value="Leucine zipper domain"/>
    <property type="match status" value="1"/>
</dbReference>
<sequence>MIANHNTPRETSAPVTPPRRSREPATPTPPSLRRELKTPPRQMQIPLPLPQADANVSATSSAQIPSFPLTLPHNLALDLPVETTTESHDLFRGPLYYQQETTSLEGVASMSLGMSLDLDVDMELGLGMNDVDLGRVMHMPDDINTTCQGLPMTIPLALPLTTMPTTTMAPTPRNGQQLFRNDSAPPSMFLFDESNTNQSKSSAYGDPENYSMGPKTVSSDGNAYDAHMIPAVASPSYHGFFMPLPRDPTPVTSGPAASFSTFGKDPSPPLARSRTCQTRGFHSVDQIVVDSIIPSIEGQDAFGHNHNHAVNGYRQRRGSSNSVESVDDDNGYESKPTAHHHETAGPNGTPNINGPPPPDPSDWRARLRYCEQAVHKASLDASLVRLLEFPEGLDACELEARRGANLRFDRVREQRLKDRNNEAAKRSRQRKVQRIEKAELQVEKMTKERETLAAEVADLKKQLAALMAVRESTPNKPLGMKVLQANRSVSSIHPERRVNDCQVSRRTRSSGHIGRRVTISSKSKDKDMDVDMNMDDMSDDGSDADGHCIADTITVGAA</sequence>
<dbReference type="Gene3D" id="1.20.5.170">
    <property type="match status" value="1"/>
</dbReference>
<feature type="domain" description="BZIP" evidence="3">
    <location>
        <begin position="410"/>
        <end position="466"/>
    </location>
</feature>
<keyword evidence="5" id="KW-1185">Reference proteome</keyword>
<dbReference type="InterPro" id="IPR046347">
    <property type="entry name" value="bZIP_sf"/>
</dbReference>
<feature type="region of interest" description="Disordered" evidence="2">
    <location>
        <begin position="505"/>
        <end position="529"/>
    </location>
</feature>
<gene>
    <name evidence="4" type="ORF">SEUCBS140593_001845</name>
</gene>
<feature type="region of interest" description="Disordered" evidence="2">
    <location>
        <begin position="174"/>
        <end position="210"/>
    </location>
</feature>
<evidence type="ECO:0000256" key="2">
    <source>
        <dbReference type="SAM" id="MobiDB-lite"/>
    </source>
</evidence>
<comment type="caution">
    <text evidence="4">The sequence shown here is derived from an EMBL/GenBank/DDBJ whole genome shotgun (WGS) entry which is preliminary data.</text>
</comment>
<feature type="coiled-coil region" evidence="1">
    <location>
        <begin position="421"/>
        <end position="469"/>
    </location>
</feature>
<organism evidence="4 5">
    <name type="scientific">Sporothrix eucalyptigena</name>
    <dbReference type="NCBI Taxonomy" id="1812306"/>
    <lineage>
        <taxon>Eukaryota</taxon>
        <taxon>Fungi</taxon>
        <taxon>Dikarya</taxon>
        <taxon>Ascomycota</taxon>
        <taxon>Pezizomycotina</taxon>
        <taxon>Sordariomycetes</taxon>
        <taxon>Sordariomycetidae</taxon>
        <taxon>Ophiostomatales</taxon>
        <taxon>Ophiostomataceae</taxon>
        <taxon>Sporothrix</taxon>
    </lineage>
</organism>
<evidence type="ECO:0000256" key="1">
    <source>
        <dbReference type="SAM" id="Coils"/>
    </source>
</evidence>
<dbReference type="PROSITE" id="PS50217">
    <property type="entry name" value="BZIP"/>
    <property type="match status" value="1"/>
</dbReference>
<dbReference type="CDD" id="cd14686">
    <property type="entry name" value="bZIP"/>
    <property type="match status" value="1"/>
</dbReference>
<protein>
    <recommendedName>
        <fullName evidence="3">BZIP domain-containing protein</fullName>
    </recommendedName>
</protein>
<accession>A0ABP0B1I9</accession>
<proteinExistence type="predicted"/>
<feature type="region of interest" description="Disordered" evidence="2">
    <location>
        <begin position="1"/>
        <end position="47"/>
    </location>
</feature>
<feature type="compositionally biased region" description="Polar residues" evidence="2">
    <location>
        <begin position="193"/>
        <end position="202"/>
    </location>
</feature>
<keyword evidence="1" id="KW-0175">Coiled coil</keyword>
<reference evidence="4 5" key="1">
    <citation type="submission" date="2024-01" db="EMBL/GenBank/DDBJ databases">
        <authorList>
            <person name="Allen C."/>
            <person name="Tagirdzhanova G."/>
        </authorList>
    </citation>
    <scope>NUCLEOTIDE SEQUENCE [LARGE SCALE GENOMIC DNA]</scope>
</reference>
<feature type="compositionally biased region" description="Polar residues" evidence="2">
    <location>
        <begin position="1"/>
        <end position="14"/>
    </location>
</feature>
<feature type="region of interest" description="Disordered" evidence="2">
    <location>
        <begin position="303"/>
        <end position="363"/>
    </location>
</feature>
<evidence type="ECO:0000313" key="5">
    <source>
        <dbReference type="Proteomes" id="UP001642482"/>
    </source>
</evidence>
<dbReference type="PROSITE" id="PS00036">
    <property type="entry name" value="BZIP_BASIC"/>
    <property type="match status" value="1"/>
</dbReference>
<dbReference type="Pfam" id="PF00170">
    <property type="entry name" value="bZIP_1"/>
    <property type="match status" value="1"/>
</dbReference>
<evidence type="ECO:0000259" key="3">
    <source>
        <dbReference type="PROSITE" id="PS50217"/>
    </source>
</evidence>
<name>A0ABP0B1I9_9PEZI</name>
<evidence type="ECO:0000313" key="4">
    <source>
        <dbReference type="EMBL" id="CAK7213421.1"/>
    </source>
</evidence>
<dbReference type="InterPro" id="IPR004827">
    <property type="entry name" value="bZIP"/>
</dbReference>
<feature type="region of interest" description="Disordered" evidence="2">
    <location>
        <begin position="251"/>
        <end position="274"/>
    </location>
</feature>
<dbReference type="EMBL" id="CAWUHD010000011">
    <property type="protein sequence ID" value="CAK7213421.1"/>
    <property type="molecule type" value="Genomic_DNA"/>
</dbReference>